<name>A0A5C7GQS2_9ROSI</name>
<keyword evidence="3" id="KW-1185">Reference proteome</keyword>
<dbReference type="Proteomes" id="UP000323000">
    <property type="component" value="Chromosome 13"/>
</dbReference>
<dbReference type="EMBL" id="VAHF01000013">
    <property type="protein sequence ID" value="TXG47144.1"/>
    <property type="molecule type" value="Genomic_DNA"/>
</dbReference>
<sequence length="158" mass="17386">MKTTATDINSKRRSELFMPIDETLVDSFSWLTTLLGLDNEEGVIDPMLLKSVIKGYSIRNSDTLSWNLSYQDGSIARNAVTAYPKPLICFQRVAGQGRQGGRVVSPSCNFRYEIDHFYSDPAANAPTPMQPSPKPQRPTSQEGLVIVSPPPPATNTTP</sequence>
<protein>
    <submittedName>
        <fullName evidence="2">Uncharacterized protein</fullName>
    </submittedName>
</protein>
<feature type="region of interest" description="Disordered" evidence="1">
    <location>
        <begin position="120"/>
        <end position="158"/>
    </location>
</feature>
<accession>A0A5C7GQS2</accession>
<evidence type="ECO:0000256" key="1">
    <source>
        <dbReference type="SAM" id="MobiDB-lite"/>
    </source>
</evidence>
<comment type="caution">
    <text evidence="2">The sequence shown here is derived from an EMBL/GenBank/DDBJ whole genome shotgun (WGS) entry which is preliminary data.</text>
</comment>
<feature type="compositionally biased region" description="Pro residues" evidence="1">
    <location>
        <begin position="148"/>
        <end position="158"/>
    </location>
</feature>
<dbReference type="OrthoDB" id="10486081at2759"/>
<organism evidence="2 3">
    <name type="scientific">Acer yangbiense</name>
    <dbReference type="NCBI Taxonomy" id="1000413"/>
    <lineage>
        <taxon>Eukaryota</taxon>
        <taxon>Viridiplantae</taxon>
        <taxon>Streptophyta</taxon>
        <taxon>Embryophyta</taxon>
        <taxon>Tracheophyta</taxon>
        <taxon>Spermatophyta</taxon>
        <taxon>Magnoliopsida</taxon>
        <taxon>eudicotyledons</taxon>
        <taxon>Gunneridae</taxon>
        <taxon>Pentapetalae</taxon>
        <taxon>rosids</taxon>
        <taxon>malvids</taxon>
        <taxon>Sapindales</taxon>
        <taxon>Sapindaceae</taxon>
        <taxon>Hippocastanoideae</taxon>
        <taxon>Acereae</taxon>
        <taxon>Acer</taxon>
    </lineage>
</organism>
<gene>
    <name evidence="2" type="ORF">EZV62_026438</name>
</gene>
<evidence type="ECO:0000313" key="3">
    <source>
        <dbReference type="Proteomes" id="UP000323000"/>
    </source>
</evidence>
<proteinExistence type="predicted"/>
<evidence type="ECO:0000313" key="2">
    <source>
        <dbReference type="EMBL" id="TXG47144.1"/>
    </source>
</evidence>
<dbReference type="AlphaFoldDB" id="A0A5C7GQS2"/>
<reference evidence="3" key="1">
    <citation type="journal article" date="2019" name="Gigascience">
        <title>De novo genome assembly of the endangered Acer yangbiense, a plant species with extremely small populations endemic to Yunnan Province, China.</title>
        <authorList>
            <person name="Yang J."/>
            <person name="Wariss H.M."/>
            <person name="Tao L."/>
            <person name="Zhang R."/>
            <person name="Yun Q."/>
            <person name="Hollingsworth P."/>
            <person name="Dao Z."/>
            <person name="Luo G."/>
            <person name="Guo H."/>
            <person name="Ma Y."/>
            <person name="Sun W."/>
        </authorList>
    </citation>
    <scope>NUCLEOTIDE SEQUENCE [LARGE SCALE GENOMIC DNA]</scope>
    <source>
        <strain evidence="3">cv. Malutang</strain>
    </source>
</reference>